<feature type="transmembrane region" description="Helical" evidence="1">
    <location>
        <begin position="111"/>
        <end position="141"/>
    </location>
</feature>
<reference evidence="2 3" key="1">
    <citation type="journal article" date="2015" name="Genome Biol. Evol.">
        <title>Found and Lost: The Fates of Horizontally Acquired Genes in Arthropod-Symbiotic Spiroplasma.</title>
        <authorList>
            <person name="Lo W.S."/>
            <person name="Gasparich G.E."/>
            <person name="Kuo C.H."/>
        </authorList>
    </citation>
    <scope>NUCLEOTIDE SEQUENCE [LARGE SCALE GENOMIC DNA]</scope>
    <source>
        <strain evidence="3">TDA-040725-5</strain>
    </source>
</reference>
<reference evidence="3" key="2">
    <citation type="submission" date="2015-06" db="EMBL/GenBank/DDBJ databases">
        <title>Complete genome sequence of Spiroplasma eriocheiris TDA-040725-5 (DSM 21848).</title>
        <authorList>
            <person name="Lo W.-S."/>
            <person name="Kuo C.-H."/>
        </authorList>
    </citation>
    <scope>NUCLEOTIDE SEQUENCE [LARGE SCALE GENOMIC DNA]</scope>
    <source>
        <strain evidence="3">TDA-040725-5</strain>
    </source>
</reference>
<dbReference type="KEGG" id="seri:SERIO_v1c11540"/>
<evidence type="ECO:0000313" key="3">
    <source>
        <dbReference type="Proteomes" id="UP000035661"/>
    </source>
</evidence>
<evidence type="ECO:0008006" key="4">
    <source>
        <dbReference type="Google" id="ProtNLM"/>
    </source>
</evidence>
<evidence type="ECO:0000313" key="2">
    <source>
        <dbReference type="EMBL" id="AKM54705.1"/>
    </source>
</evidence>
<dbReference type="RefSeq" id="WP_047791886.1">
    <property type="nucleotide sequence ID" value="NZ_CP011856.1"/>
</dbReference>
<organism evidence="2 3">
    <name type="scientific">Spiroplasma eriocheiris</name>
    <dbReference type="NCBI Taxonomy" id="315358"/>
    <lineage>
        <taxon>Bacteria</taxon>
        <taxon>Bacillati</taxon>
        <taxon>Mycoplasmatota</taxon>
        <taxon>Mollicutes</taxon>
        <taxon>Entomoplasmatales</taxon>
        <taxon>Spiroplasmataceae</taxon>
        <taxon>Spiroplasma</taxon>
    </lineage>
</organism>
<protein>
    <recommendedName>
        <fullName evidence="4">Transmembrane protein</fullName>
    </recommendedName>
</protein>
<dbReference type="PATRIC" id="fig|743698.3.peg.1165"/>
<dbReference type="Proteomes" id="UP000035661">
    <property type="component" value="Chromosome"/>
</dbReference>
<accession>A0A0H3XJF2</accession>
<feature type="transmembrane region" description="Helical" evidence="1">
    <location>
        <begin position="81"/>
        <end position="99"/>
    </location>
</feature>
<name>A0A0H3XJF2_9MOLU</name>
<evidence type="ECO:0000256" key="1">
    <source>
        <dbReference type="SAM" id="Phobius"/>
    </source>
</evidence>
<dbReference type="EMBL" id="CP011856">
    <property type="protein sequence ID" value="AKM54705.1"/>
    <property type="molecule type" value="Genomic_DNA"/>
</dbReference>
<keyword evidence="1" id="KW-1133">Transmembrane helix</keyword>
<keyword evidence="1" id="KW-0812">Transmembrane</keyword>
<proteinExistence type="predicted"/>
<feature type="transmembrane region" description="Helical" evidence="1">
    <location>
        <begin position="184"/>
        <end position="201"/>
    </location>
</feature>
<gene>
    <name evidence="2" type="ORF">SERIO_v1c11540</name>
</gene>
<keyword evidence="3" id="KW-1185">Reference proteome</keyword>
<keyword evidence="1" id="KW-0472">Membrane</keyword>
<feature type="transmembrane region" description="Helical" evidence="1">
    <location>
        <begin position="153"/>
        <end position="172"/>
    </location>
</feature>
<sequence>MKKILLLRPLSIFFLFLSFGLLSPFALPFFIISNITMLIIITWFAVFWIVKFLKRTIEISKNLQTYKWYKNKNNVTELQPLFYNLLPILLLWQGINVVLNANFNLNNRILLIPYSLIIASLISFGAIILIVFTCLVFWFKFKVKYIFNRVKHLTKLGINNLIKFLYFHFQLIKNKIYYPWLKRMFVIFLKIRIIINYVVNFKKSLYLKRLKIILEVKNNVIFLNL</sequence>
<dbReference type="AlphaFoldDB" id="A0A0H3XJF2"/>
<feature type="transmembrane region" description="Helical" evidence="1">
    <location>
        <begin position="30"/>
        <end position="50"/>
    </location>
</feature>